<dbReference type="STRING" id="212667.VFDL14_20400"/>
<dbReference type="GO" id="GO:0031992">
    <property type="term" value="F:energy transducer activity"/>
    <property type="evidence" value="ECO:0007669"/>
    <property type="project" value="TreeGrafter"/>
</dbReference>
<evidence type="ECO:0000313" key="14">
    <source>
        <dbReference type="Proteomes" id="UP000027219"/>
    </source>
</evidence>
<dbReference type="GO" id="GO:0098797">
    <property type="term" value="C:plasma membrane protein complex"/>
    <property type="evidence" value="ECO:0007669"/>
    <property type="project" value="TreeGrafter"/>
</dbReference>
<sequence length="323" mass="36022">MSIFATLRVISRKPRRPWFVVGFVLSVALHLSALVYYLWTPEYDFAPPLQAAPIKVTIVAPLAMAKMQVEDTEIGEHQPEIVQEQMIQAATVEEIQPIVKPKAVKEQPKFVEVDKANALSSAINQEAKPEKETKTKPEEPKQVAKTPVPPKSRPEPPIVKKTKPKVTPDPQKAIVKPVPIQKPRPISDDLKDQQQIVQTAKSQPNLMAKNSQQQASALRVGQLSEAGKAAKISWQQALHAHLEREKRYPRKAKRMKKKGMPVIKFTMDRQGNVIDVVLVKSSGTLSLDNEAVDLVYRAQPLVKPPTSITGTRLSLTLPINFSF</sequence>
<evidence type="ECO:0000259" key="12">
    <source>
        <dbReference type="PROSITE" id="PS52015"/>
    </source>
</evidence>
<dbReference type="OrthoDB" id="6077935at2"/>
<keyword evidence="5" id="KW-0997">Cell inner membrane</keyword>
<dbReference type="PANTHER" id="PTHR33446:SF2">
    <property type="entry name" value="PROTEIN TONB"/>
    <property type="match status" value="1"/>
</dbReference>
<dbReference type="PANTHER" id="PTHR33446">
    <property type="entry name" value="PROTEIN TONB-RELATED"/>
    <property type="match status" value="1"/>
</dbReference>
<dbReference type="RefSeq" id="WP_032552622.1">
    <property type="nucleotide sequence ID" value="NZ_JFFR01000027.1"/>
</dbReference>
<feature type="domain" description="TonB C-terminal" evidence="12">
    <location>
        <begin position="233"/>
        <end position="323"/>
    </location>
</feature>
<dbReference type="InterPro" id="IPR006260">
    <property type="entry name" value="TonB/TolA_C"/>
</dbReference>
<evidence type="ECO:0000256" key="2">
    <source>
        <dbReference type="ARBA" id="ARBA00006555"/>
    </source>
</evidence>
<accession>A0A066UT12</accession>
<keyword evidence="3" id="KW-0813">Transport</keyword>
<comment type="caution">
    <text evidence="13">The sequence shown here is derived from an EMBL/GenBank/DDBJ whole genome shotgun (WGS) entry which is preliminary data.</text>
</comment>
<evidence type="ECO:0000256" key="10">
    <source>
        <dbReference type="SAM" id="MobiDB-lite"/>
    </source>
</evidence>
<reference evidence="13 14" key="1">
    <citation type="submission" date="2014-02" db="EMBL/GenBank/DDBJ databases">
        <title>Vibrio fortis Dalian14 Genome Sequencing.</title>
        <authorList>
            <person name="Wang Y."/>
            <person name="Song L."/>
            <person name="Liu G."/>
            <person name="Ding J."/>
        </authorList>
    </citation>
    <scope>NUCLEOTIDE SEQUENCE [LARGE SCALE GENOMIC DNA]</scope>
    <source>
        <strain evidence="13 14">Dalian14</strain>
    </source>
</reference>
<evidence type="ECO:0000256" key="8">
    <source>
        <dbReference type="ARBA" id="ARBA00022989"/>
    </source>
</evidence>
<evidence type="ECO:0000256" key="5">
    <source>
        <dbReference type="ARBA" id="ARBA00022519"/>
    </source>
</evidence>
<evidence type="ECO:0000256" key="1">
    <source>
        <dbReference type="ARBA" id="ARBA00004383"/>
    </source>
</evidence>
<keyword evidence="7" id="KW-0653">Protein transport</keyword>
<dbReference type="InterPro" id="IPR051045">
    <property type="entry name" value="TonB-dependent_transducer"/>
</dbReference>
<dbReference type="PROSITE" id="PS52015">
    <property type="entry name" value="TONB_CTD"/>
    <property type="match status" value="1"/>
</dbReference>
<comment type="similarity">
    <text evidence="2">Belongs to the TonB family.</text>
</comment>
<evidence type="ECO:0000256" key="4">
    <source>
        <dbReference type="ARBA" id="ARBA00022475"/>
    </source>
</evidence>
<keyword evidence="4" id="KW-1003">Cell membrane</keyword>
<comment type="subcellular location">
    <subcellularLocation>
        <location evidence="1">Cell inner membrane</location>
        <topology evidence="1">Single-pass membrane protein</topology>
        <orientation evidence="1">Periplasmic side</orientation>
    </subcellularLocation>
</comment>
<gene>
    <name evidence="13" type="ORF">VFDL14_20400</name>
</gene>
<keyword evidence="14" id="KW-1185">Reference proteome</keyword>
<dbReference type="AlphaFoldDB" id="A0A066UT12"/>
<evidence type="ECO:0000256" key="11">
    <source>
        <dbReference type="SAM" id="Phobius"/>
    </source>
</evidence>
<dbReference type="NCBIfam" id="TIGR01352">
    <property type="entry name" value="tonB_Cterm"/>
    <property type="match status" value="1"/>
</dbReference>
<evidence type="ECO:0000313" key="13">
    <source>
        <dbReference type="EMBL" id="KDN27264.1"/>
    </source>
</evidence>
<evidence type="ECO:0000256" key="9">
    <source>
        <dbReference type="ARBA" id="ARBA00023136"/>
    </source>
</evidence>
<dbReference type="EMBL" id="JFFR01000027">
    <property type="protein sequence ID" value="KDN27264.1"/>
    <property type="molecule type" value="Genomic_DNA"/>
</dbReference>
<feature type="transmembrane region" description="Helical" evidence="11">
    <location>
        <begin position="18"/>
        <end position="39"/>
    </location>
</feature>
<evidence type="ECO:0000256" key="6">
    <source>
        <dbReference type="ARBA" id="ARBA00022692"/>
    </source>
</evidence>
<dbReference type="Gene3D" id="3.30.1150.10">
    <property type="match status" value="1"/>
</dbReference>
<dbReference type="SUPFAM" id="SSF74653">
    <property type="entry name" value="TolA/TonB C-terminal domain"/>
    <property type="match status" value="1"/>
</dbReference>
<proteinExistence type="inferred from homology"/>
<dbReference type="Pfam" id="PF03544">
    <property type="entry name" value="TonB_C"/>
    <property type="match status" value="1"/>
</dbReference>
<dbReference type="GO" id="GO:0015031">
    <property type="term" value="P:protein transport"/>
    <property type="evidence" value="ECO:0007669"/>
    <property type="project" value="UniProtKB-KW"/>
</dbReference>
<dbReference type="Proteomes" id="UP000027219">
    <property type="component" value="Unassembled WGS sequence"/>
</dbReference>
<dbReference type="GO" id="GO:0055085">
    <property type="term" value="P:transmembrane transport"/>
    <property type="evidence" value="ECO:0007669"/>
    <property type="project" value="InterPro"/>
</dbReference>
<evidence type="ECO:0000256" key="7">
    <source>
        <dbReference type="ARBA" id="ARBA00022927"/>
    </source>
</evidence>
<feature type="region of interest" description="Disordered" evidence="10">
    <location>
        <begin position="121"/>
        <end position="171"/>
    </location>
</feature>
<name>A0A066UT12_9VIBR</name>
<keyword evidence="8 11" id="KW-1133">Transmembrane helix</keyword>
<organism evidence="13 14">
    <name type="scientific">Vibrio fortis</name>
    <dbReference type="NCBI Taxonomy" id="212667"/>
    <lineage>
        <taxon>Bacteria</taxon>
        <taxon>Pseudomonadati</taxon>
        <taxon>Pseudomonadota</taxon>
        <taxon>Gammaproteobacteria</taxon>
        <taxon>Vibrionales</taxon>
        <taxon>Vibrionaceae</taxon>
        <taxon>Vibrio</taxon>
    </lineage>
</organism>
<feature type="compositionally biased region" description="Basic and acidic residues" evidence="10">
    <location>
        <begin position="127"/>
        <end position="142"/>
    </location>
</feature>
<evidence type="ECO:0000256" key="3">
    <source>
        <dbReference type="ARBA" id="ARBA00022448"/>
    </source>
</evidence>
<protein>
    <submittedName>
        <fullName evidence="13">Energy transducer TonB</fullName>
    </submittedName>
</protein>
<feature type="compositionally biased region" description="Pro residues" evidence="10">
    <location>
        <begin position="147"/>
        <end position="157"/>
    </location>
</feature>
<keyword evidence="9 11" id="KW-0472">Membrane</keyword>
<keyword evidence="6 11" id="KW-0812">Transmembrane</keyword>
<dbReference type="InterPro" id="IPR037682">
    <property type="entry name" value="TonB_C"/>
</dbReference>